<dbReference type="EMBL" id="NXLW01000001">
    <property type="protein sequence ID" value="RDU73624.1"/>
    <property type="molecule type" value="Genomic_DNA"/>
</dbReference>
<evidence type="ECO:0000313" key="2">
    <source>
        <dbReference type="Proteomes" id="UP000256424"/>
    </source>
</evidence>
<comment type="caution">
    <text evidence="1">The sequence shown here is derived from an EMBL/GenBank/DDBJ whole genome shotgun (WGS) entry which is preliminary data.</text>
</comment>
<dbReference type="InterPro" id="IPR016181">
    <property type="entry name" value="Acyl_CoA_acyltransferase"/>
</dbReference>
<dbReference type="OrthoDB" id="5322866at2"/>
<evidence type="ECO:0000313" key="1">
    <source>
        <dbReference type="EMBL" id="RDU73624.1"/>
    </source>
</evidence>
<dbReference type="Proteomes" id="UP000256424">
    <property type="component" value="Unassembled WGS sequence"/>
</dbReference>
<keyword evidence="2" id="KW-1185">Reference proteome</keyword>
<reference evidence="1 2" key="1">
    <citation type="submission" date="2018-04" db="EMBL/GenBank/DDBJ databases">
        <title>Novel Campyloabacter and Helicobacter Species and Strains.</title>
        <authorList>
            <person name="Mannion A.J."/>
            <person name="Shen Z."/>
            <person name="Fox J.G."/>
        </authorList>
    </citation>
    <scope>NUCLEOTIDE SEQUENCE [LARGE SCALE GENOMIC DNA]</scope>
    <source>
        <strain evidence="1 2">MIT 97-5075</strain>
    </source>
</reference>
<gene>
    <name evidence="1" type="ORF">CQA66_00035</name>
</gene>
<proteinExistence type="predicted"/>
<organism evidence="1 2">
    <name type="scientific">Helicobacter aurati</name>
    <dbReference type="NCBI Taxonomy" id="137778"/>
    <lineage>
        <taxon>Bacteria</taxon>
        <taxon>Pseudomonadati</taxon>
        <taxon>Campylobacterota</taxon>
        <taxon>Epsilonproteobacteria</taxon>
        <taxon>Campylobacterales</taxon>
        <taxon>Helicobacteraceae</taxon>
        <taxon>Helicobacter</taxon>
    </lineage>
</organism>
<dbReference type="SUPFAM" id="SSF55729">
    <property type="entry name" value="Acyl-CoA N-acyltransferases (Nat)"/>
    <property type="match status" value="1"/>
</dbReference>
<dbReference type="RefSeq" id="WP_104763725.1">
    <property type="nucleotide sequence ID" value="NZ_FZPM01000030.1"/>
</dbReference>
<protein>
    <submittedName>
        <fullName evidence="1">Uncharacterized protein</fullName>
    </submittedName>
</protein>
<name>A0A3D8J9S9_9HELI</name>
<accession>A0A3D8J9S9</accession>
<sequence length="282" mass="33307">MSQNPPVTIVDSMQVQTLCNQLMTGNFITNYFCHLHFTNVPAFLTEDCLIFLLAQCNEHKRFYKAYFVTQNINSLQSLLPFLTLLSQIFYRETLPIVFEVIVKGVILQSLQKIFLAHCRSYSLYERLRVNIRDLQSPLRCDVANHIHFATLDDKEAVYNLLYQTFDAYRDNLPNQHQIIEYINNKQVLCSKSCAENNLQSLLIWTTQGKVSHFNYLINTAKSPFTMPQLIQRYYQIIQEQGIKQVYLWVDVLVNARLRQFYIQRYGYRSDNTFNHIFIFIPN</sequence>
<dbReference type="AlphaFoldDB" id="A0A3D8J9S9"/>